<dbReference type="NCBIfam" id="NF009206">
    <property type="entry name" value="PRK12555.1"/>
    <property type="match status" value="1"/>
</dbReference>
<keyword evidence="3 6" id="KW-0597">Phosphoprotein</keyword>
<evidence type="ECO:0000256" key="7">
    <source>
        <dbReference type="PROSITE-ProRule" id="PRU00050"/>
    </source>
</evidence>
<evidence type="ECO:0000259" key="10">
    <source>
        <dbReference type="PROSITE" id="PS50110"/>
    </source>
</evidence>
<dbReference type="RefSeq" id="WP_097277366.1">
    <property type="nucleotide sequence ID" value="NZ_OCNJ01000001.1"/>
</dbReference>
<evidence type="ECO:0000256" key="6">
    <source>
        <dbReference type="HAMAP-Rule" id="MF_00099"/>
    </source>
</evidence>
<dbReference type="GO" id="GO:0008984">
    <property type="term" value="F:protein-glutamate methylesterase activity"/>
    <property type="evidence" value="ECO:0007669"/>
    <property type="project" value="UniProtKB-UniRule"/>
</dbReference>
<dbReference type="GO" id="GO:0005737">
    <property type="term" value="C:cytoplasm"/>
    <property type="evidence" value="ECO:0007669"/>
    <property type="project" value="UniProtKB-SubCell"/>
</dbReference>
<dbReference type="InterPro" id="IPR011006">
    <property type="entry name" value="CheY-like_superfamily"/>
</dbReference>
<dbReference type="NCBIfam" id="NF001965">
    <property type="entry name" value="PRK00742.1"/>
    <property type="match status" value="1"/>
</dbReference>
<evidence type="ECO:0000256" key="2">
    <source>
        <dbReference type="ARBA" id="ARBA00022500"/>
    </source>
</evidence>
<proteinExistence type="inferred from homology"/>
<comment type="PTM">
    <text evidence="6">Phosphorylated by CheA. Phosphorylation of the N-terminal regulatory domain activates the methylesterase activity.</text>
</comment>
<dbReference type="PANTHER" id="PTHR42872">
    <property type="entry name" value="PROTEIN-GLUTAMATE METHYLESTERASE/PROTEIN-GLUTAMINE GLUTAMINASE"/>
    <property type="match status" value="1"/>
</dbReference>
<dbReference type="Pfam" id="PF01339">
    <property type="entry name" value="CheB_methylest"/>
    <property type="match status" value="1"/>
</dbReference>
<keyword evidence="4 6" id="KW-0378">Hydrolase</keyword>
<dbReference type="EMBL" id="OCNJ01000001">
    <property type="protein sequence ID" value="SOD90223.1"/>
    <property type="molecule type" value="Genomic_DNA"/>
</dbReference>
<organism evidence="12 13">
    <name type="scientific">Caenispirillum bisanense</name>
    <dbReference type="NCBI Taxonomy" id="414052"/>
    <lineage>
        <taxon>Bacteria</taxon>
        <taxon>Pseudomonadati</taxon>
        <taxon>Pseudomonadota</taxon>
        <taxon>Alphaproteobacteria</taxon>
        <taxon>Rhodospirillales</taxon>
        <taxon>Novispirillaceae</taxon>
        <taxon>Caenispirillum</taxon>
    </lineage>
</organism>
<evidence type="ECO:0000256" key="3">
    <source>
        <dbReference type="ARBA" id="ARBA00022553"/>
    </source>
</evidence>
<dbReference type="Pfam" id="PF00072">
    <property type="entry name" value="Response_reg"/>
    <property type="match status" value="1"/>
</dbReference>
<sequence>MIRVLVVDDSALMRDLLSAILSSDPEIEVVGTANDPYQARTMIKELNPDVVTLDVEMPRMDGLSFLEKIMRLRPMPVVMVSTLTQKHADITVQALEMGAVDVVGKPTIDMKRGMEERRGELLQKVRAAARARVTARSGGGGTGAGAGAGAPRRTVATGPGYRSTDKVVAIGASTGGVEALREVVTALPPDSPPVVITQHMPGGFTRSFAERLNGISAVAVAEATDGARLLPGHCFIAPGDHHLEVTRSGGAYLCRLHDGPPVSGHRPSVDVLFSSVAQAAGVNGVGVILTGMGKDGALGLKAMREAGARTLGQDEDTSLVYGMPKAAFLAGGVERQVPLSRVADAIVETCRTAG</sequence>
<comment type="subcellular location">
    <subcellularLocation>
        <location evidence="6">Cytoplasm</location>
    </subcellularLocation>
</comment>
<dbReference type="GO" id="GO:0006935">
    <property type="term" value="P:chemotaxis"/>
    <property type="evidence" value="ECO:0007669"/>
    <property type="project" value="UniProtKB-UniRule"/>
</dbReference>
<dbReference type="SMART" id="SM00448">
    <property type="entry name" value="REC"/>
    <property type="match status" value="1"/>
</dbReference>
<dbReference type="FunFam" id="3.40.50.2300:FF:000060">
    <property type="entry name" value="Protein-glutamate methylesterase/protein-glutamine glutaminase"/>
    <property type="match status" value="1"/>
</dbReference>
<keyword evidence="2 6" id="KW-0145">Chemotaxis</keyword>
<dbReference type="InterPro" id="IPR035909">
    <property type="entry name" value="CheB_C"/>
</dbReference>
<comment type="catalytic activity">
    <reaction evidence="5 6">
        <text>[protein]-L-glutamate 5-O-methyl ester + H2O = L-glutamyl-[protein] + methanol + H(+)</text>
        <dbReference type="Rhea" id="RHEA:23236"/>
        <dbReference type="Rhea" id="RHEA-COMP:10208"/>
        <dbReference type="Rhea" id="RHEA-COMP:10311"/>
        <dbReference type="ChEBI" id="CHEBI:15377"/>
        <dbReference type="ChEBI" id="CHEBI:15378"/>
        <dbReference type="ChEBI" id="CHEBI:17790"/>
        <dbReference type="ChEBI" id="CHEBI:29973"/>
        <dbReference type="ChEBI" id="CHEBI:82795"/>
        <dbReference type="EC" id="3.1.1.61"/>
    </reaction>
</comment>
<evidence type="ECO:0000256" key="8">
    <source>
        <dbReference type="PROSITE-ProRule" id="PRU00169"/>
    </source>
</evidence>
<feature type="active site" evidence="6 7">
    <location>
        <position position="173"/>
    </location>
</feature>
<evidence type="ECO:0000313" key="13">
    <source>
        <dbReference type="Proteomes" id="UP000219621"/>
    </source>
</evidence>
<dbReference type="InterPro" id="IPR008248">
    <property type="entry name" value="CheB-like"/>
</dbReference>
<dbReference type="PIRSF" id="PIRSF000876">
    <property type="entry name" value="RR_chemtxs_CheB"/>
    <property type="match status" value="1"/>
</dbReference>
<evidence type="ECO:0000259" key="11">
    <source>
        <dbReference type="PROSITE" id="PS50122"/>
    </source>
</evidence>
<comment type="function">
    <text evidence="6">Involved in chemotaxis. Part of a chemotaxis signal transduction system that modulates chemotaxis in response to various stimuli. Catalyzes the demethylation of specific methylglutamate residues introduced into the chemoreceptors (methyl-accepting chemotaxis proteins or MCP) by CheR. Also mediates the irreversible deamidation of specific glutamine residues to glutamic acid.</text>
</comment>
<feature type="active site" evidence="6 7">
    <location>
        <position position="199"/>
    </location>
</feature>
<dbReference type="Proteomes" id="UP000219621">
    <property type="component" value="Unassembled WGS sequence"/>
</dbReference>
<dbReference type="InterPro" id="IPR000673">
    <property type="entry name" value="Sig_transdc_resp-reg_Me-estase"/>
</dbReference>
<gene>
    <name evidence="6" type="primary">cheB</name>
    <name evidence="12" type="ORF">SAMN05421508_101480</name>
</gene>
<dbReference type="PANTHER" id="PTHR42872:SF6">
    <property type="entry name" value="PROTEIN-GLUTAMATE METHYLESTERASE_PROTEIN-GLUTAMINE GLUTAMINASE"/>
    <property type="match status" value="1"/>
</dbReference>
<evidence type="ECO:0000256" key="5">
    <source>
        <dbReference type="ARBA" id="ARBA00048267"/>
    </source>
</evidence>
<evidence type="ECO:0000256" key="1">
    <source>
        <dbReference type="ARBA" id="ARBA00022490"/>
    </source>
</evidence>
<dbReference type="AlphaFoldDB" id="A0A286G3Z7"/>
<feature type="domain" description="CheB-type methylesterase" evidence="11">
    <location>
        <begin position="161"/>
        <end position="353"/>
    </location>
</feature>
<dbReference type="GO" id="GO:0000156">
    <property type="term" value="F:phosphorelay response regulator activity"/>
    <property type="evidence" value="ECO:0007669"/>
    <property type="project" value="InterPro"/>
</dbReference>
<dbReference type="CDD" id="cd16432">
    <property type="entry name" value="CheB_Rec"/>
    <property type="match status" value="1"/>
</dbReference>
<dbReference type="SUPFAM" id="SSF52172">
    <property type="entry name" value="CheY-like"/>
    <property type="match status" value="1"/>
</dbReference>
<dbReference type="OrthoDB" id="9793421at2"/>
<accession>A0A286G3Z7</accession>
<dbReference type="PROSITE" id="PS50110">
    <property type="entry name" value="RESPONSE_REGULATORY"/>
    <property type="match status" value="1"/>
</dbReference>
<feature type="domain" description="Response regulatory" evidence="10">
    <location>
        <begin position="3"/>
        <end position="120"/>
    </location>
</feature>
<dbReference type="GO" id="GO:0050568">
    <property type="term" value="F:protein-glutamine glutaminase activity"/>
    <property type="evidence" value="ECO:0007669"/>
    <property type="project" value="UniProtKB-UniRule"/>
</dbReference>
<dbReference type="Gene3D" id="3.40.50.180">
    <property type="entry name" value="Methylesterase CheB, C-terminal domain"/>
    <property type="match status" value="1"/>
</dbReference>
<dbReference type="PROSITE" id="PS50122">
    <property type="entry name" value="CHEB"/>
    <property type="match status" value="1"/>
</dbReference>
<feature type="modified residue" description="4-aspartylphosphate" evidence="6 8">
    <location>
        <position position="54"/>
    </location>
</feature>
<dbReference type="EC" id="3.5.1.44" evidence="6"/>
<feature type="region of interest" description="Disordered" evidence="9">
    <location>
        <begin position="133"/>
        <end position="160"/>
    </location>
</feature>
<dbReference type="CDD" id="cd17541">
    <property type="entry name" value="REC_CheB-like"/>
    <property type="match status" value="1"/>
</dbReference>
<keyword evidence="13" id="KW-1185">Reference proteome</keyword>
<feature type="compositionally biased region" description="Low complexity" evidence="9">
    <location>
        <begin position="149"/>
        <end position="158"/>
    </location>
</feature>
<dbReference type="Gene3D" id="3.40.50.2300">
    <property type="match status" value="1"/>
</dbReference>
<keyword evidence="1 6" id="KW-0963">Cytoplasm</keyword>
<name>A0A286G3Z7_9PROT</name>
<evidence type="ECO:0000313" key="12">
    <source>
        <dbReference type="EMBL" id="SOD90223.1"/>
    </source>
</evidence>
<reference evidence="13" key="1">
    <citation type="submission" date="2017-09" db="EMBL/GenBank/DDBJ databases">
        <authorList>
            <person name="Varghese N."/>
            <person name="Submissions S."/>
        </authorList>
    </citation>
    <scope>NUCLEOTIDE SEQUENCE [LARGE SCALE GENOMIC DNA]</scope>
    <source>
        <strain evidence="13">USBA 140</strain>
    </source>
</reference>
<dbReference type="HAMAP" id="MF_00099">
    <property type="entry name" value="CheB_chemtxs"/>
    <property type="match status" value="1"/>
</dbReference>
<dbReference type="InterPro" id="IPR001789">
    <property type="entry name" value="Sig_transdc_resp-reg_receiver"/>
</dbReference>
<feature type="compositionally biased region" description="Gly residues" evidence="9">
    <location>
        <begin position="137"/>
        <end position="148"/>
    </location>
</feature>
<protein>
    <recommendedName>
        <fullName evidence="6">Protein-glutamate methylesterase/protein-glutamine glutaminase</fullName>
        <ecNumber evidence="6">3.1.1.61</ecNumber>
        <ecNumber evidence="6">3.5.1.44</ecNumber>
    </recommendedName>
</protein>
<comment type="similarity">
    <text evidence="6">Belongs to the CheB family.</text>
</comment>
<evidence type="ECO:0000256" key="9">
    <source>
        <dbReference type="SAM" id="MobiDB-lite"/>
    </source>
</evidence>
<evidence type="ECO:0000256" key="4">
    <source>
        <dbReference type="ARBA" id="ARBA00022801"/>
    </source>
</evidence>
<comment type="catalytic activity">
    <reaction evidence="6">
        <text>L-glutaminyl-[protein] + H2O = L-glutamyl-[protein] + NH4(+)</text>
        <dbReference type="Rhea" id="RHEA:16441"/>
        <dbReference type="Rhea" id="RHEA-COMP:10207"/>
        <dbReference type="Rhea" id="RHEA-COMP:10208"/>
        <dbReference type="ChEBI" id="CHEBI:15377"/>
        <dbReference type="ChEBI" id="CHEBI:28938"/>
        <dbReference type="ChEBI" id="CHEBI:29973"/>
        <dbReference type="ChEBI" id="CHEBI:30011"/>
        <dbReference type="EC" id="3.5.1.44"/>
    </reaction>
</comment>
<dbReference type="SUPFAM" id="SSF52738">
    <property type="entry name" value="Methylesterase CheB, C-terminal domain"/>
    <property type="match status" value="1"/>
</dbReference>
<feature type="active site" evidence="6 7">
    <location>
        <position position="295"/>
    </location>
</feature>
<comment type="domain">
    <text evidence="6">Contains a C-terminal catalytic domain, and an N-terminal region which modulates catalytic activity.</text>
</comment>
<dbReference type="EC" id="3.1.1.61" evidence="6"/>